<proteinExistence type="predicted"/>
<gene>
    <name evidence="1" type="ORF">BD310DRAFT_938168</name>
</gene>
<dbReference type="Proteomes" id="UP000292082">
    <property type="component" value="Unassembled WGS sequence"/>
</dbReference>
<keyword evidence="2" id="KW-1185">Reference proteome</keyword>
<dbReference type="AlphaFoldDB" id="A0A4Q9PHT3"/>
<name>A0A4Q9PHT3_9APHY</name>
<sequence length="71" mass="7997">MPQYSALELEHSPHATPDLTWMVVFVIAQIDRLVPLERACCIARLDGVRASPPTHLPNHSHQITFSSLPHF</sequence>
<reference evidence="1 2" key="1">
    <citation type="submission" date="2019-01" db="EMBL/GenBank/DDBJ databases">
        <title>Draft genome sequences of three monokaryotic isolates of the white-rot basidiomycete fungus Dichomitus squalens.</title>
        <authorList>
            <consortium name="DOE Joint Genome Institute"/>
            <person name="Lopez S.C."/>
            <person name="Andreopoulos B."/>
            <person name="Pangilinan J."/>
            <person name="Lipzen A."/>
            <person name="Riley R."/>
            <person name="Ahrendt S."/>
            <person name="Ng V."/>
            <person name="Barry K."/>
            <person name="Daum C."/>
            <person name="Grigoriev I.V."/>
            <person name="Hilden K.S."/>
            <person name="Makela M.R."/>
            <person name="de Vries R.P."/>
        </authorList>
    </citation>
    <scope>NUCLEOTIDE SEQUENCE [LARGE SCALE GENOMIC DNA]</scope>
    <source>
        <strain evidence="1 2">CBS 464.89</strain>
    </source>
</reference>
<evidence type="ECO:0000313" key="1">
    <source>
        <dbReference type="EMBL" id="TBU53352.1"/>
    </source>
</evidence>
<dbReference type="EMBL" id="ML145216">
    <property type="protein sequence ID" value="TBU53352.1"/>
    <property type="molecule type" value="Genomic_DNA"/>
</dbReference>
<protein>
    <submittedName>
        <fullName evidence="1">Uncharacterized protein</fullName>
    </submittedName>
</protein>
<evidence type="ECO:0000313" key="2">
    <source>
        <dbReference type="Proteomes" id="UP000292082"/>
    </source>
</evidence>
<organism evidence="1 2">
    <name type="scientific">Dichomitus squalens</name>
    <dbReference type="NCBI Taxonomy" id="114155"/>
    <lineage>
        <taxon>Eukaryota</taxon>
        <taxon>Fungi</taxon>
        <taxon>Dikarya</taxon>
        <taxon>Basidiomycota</taxon>
        <taxon>Agaricomycotina</taxon>
        <taxon>Agaricomycetes</taxon>
        <taxon>Polyporales</taxon>
        <taxon>Polyporaceae</taxon>
        <taxon>Dichomitus</taxon>
    </lineage>
</organism>
<accession>A0A4Q9PHT3</accession>